<dbReference type="RefSeq" id="WP_092063277.1">
    <property type="nucleotide sequence ID" value="NZ_FNIN01000002.1"/>
</dbReference>
<evidence type="ECO:0000313" key="3">
    <source>
        <dbReference type="Proteomes" id="UP000199602"/>
    </source>
</evidence>
<dbReference type="PANTHER" id="PTHR43179">
    <property type="entry name" value="RHAMNOSYLTRANSFERASE WBBL"/>
    <property type="match status" value="1"/>
</dbReference>
<keyword evidence="2" id="KW-0808">Transferase</keyword>
<dbReference type="AlphaFoldDB" id="A0A1H0BFP9"/>
<accession>A0A1H0BFP9</accession>
<dbReference type="Proteomes" id="UP000199602">
    <property type="component" value="Unassembled WGS sequence"/>
</dbReference>
<dbReference type="PANTHER" id="PTHR43179:SF7">
    <property type="entry name" value="RHAMNOSYLTRANSFERASE WBBL"/>
    <property type="match status" value="1"/>
</dbReference>
<dbReference type="GO" id="GO:0016740">
    <property type="term" value="F:transferase activity"/>
    <property type="evidence" value="ECO:0007669"/>
    <property type="project" value="UniProtKB-KW"/>
</dbReference>
<dbReference type="Gene3D" id="3.90.550.10">
    <property type="entry name" value="Spore Coat Polysaccharide Biosynthesis Protein SpsA, Chain A"/>
    <property type="match status" value="1"/>
</dbReference>
<gene>
    <name evidence="2" type="ORF">SAMN04488516_102149</name>
</gene>
<dbReference type="STRING" id="206665.SAMN04488516_102149"/>
<dbReference type="EMBL" id="FNIN01000002">
    <property type="protein sequence ID" value="SDN44213.1"/>
    <property type="molecule type" value="Genomic_DNA"/>
</dbReference>
<keyword evidence="3" id="KW-1185">Reference proteome</keyword>
<dbReference type="InterPro" id="IPR001173">
    <property type="entry name" value="Glyco_trans_2-like"/>
</dbReference>
<protein>
    <submittedName>
        <fullName evidence="2">Glycosyltransferase, GT2 family</fullName>
    </submittedName>
</protein>
<feature type="domain" description="Glycosyltransferase 2-like" evidence="1">
    <location>
        <begin position="272"/>
        <end position="410"/>
    </location>
</feature>
<dbReference type="SUPFAM" id="SSF53448">
    <property type="entry name" value="Nucleotide-diphospho-sugar transferases"/>
    <property type="match status" value="1"/>
</dbReference>
<evidence type="ECO:0000259" key="1">
    <source>
        <dbReference type="Pfam" id="PF00535"/>
    </source>
</evidence>
<sequence>MQNQYHYQFVSSGLPEELHYINLKEVISHLKNHLNNFLLDPSVTACYINRIVQDKEILQDKEALSFLKYLLNKYIQLDPFDLNVLSLLIQIDPQEWIRKRISIIRKYAKNKIIDKINDIVKTNNEKSRHILHTLIKDNPDNILLAQKALLLDYLKGIAPGQWINYFKCPQELSLLWKIYLFEHYAKLNIIEEAYKLWNNIYNDLNLKENTLNLAAEILVKCGKLEQAISCYKKSLKLDKLQIPVKLRLKQLESPLPLNKELLISKKVNIYLYTYNKEKFLLKTLKSLLNTDIGNSQITVLLNGCTDNSKEILKKFNTIKTIELPINIGAPAARNWLIAQEDTWKCDYIAFLDDDITLSKNWLINFLNVAEQDQKTAVVGGKILFPQKPSRLQYLYRNFSIIRKDLLRISLDAPNNQFDNNVYDFVRETWNVMGCCHLLKTSALKKVPYFDIRFSPSQMDDIAHDIELKLKGYRIKYCGLVSIVHYQNSGIKGREDYAKFGNVIGNDVKFFYKFISLLT</sequence>
<dbReference type="Pfam" id="PF00535">
    <property type="entry name" value="Glycos_transf_2"/>
    <property type="match status" value="1"/>
</dbReference>
<evidence type="ECO:0000313" key="2">
    <source>
        <dbReference type="EMBL" id="SDN44213.1"/>
    </source>
</evidence>
<organism evidence="2 3">
    <name type="scientific">Desulfonauticus submarinus</name>
    <dbReference type="NCBI Taxonomy" id="206665"/>
    <lineage>
        <taxon>Bacteria</taxon>
        <taxon>Pseudomonadati</taxon>
        <taxon>Thermodesulfobacteriota</taxon>
        <taxon>Desulfovibrionia</taxon>
        <taxon>Desulfovibrionales</taxon>
        <taxon>Desulfonauticaceae</taxon>
        <taxon>Desulfonauticus</taxon>
    </lineage>
</organism>
<proteinExistence type="predicted"/>
<dbReference type="OrthoDB" id="5443808at2"/>
<name>A0A1H0BFP9_9BACT</name>
<reference evidence="2 3" key="1">
    <citation type="submission" date="2016-10" db="EMBL/GenBank/DDBJ databases">
        <authorList>
            <person name="de Groot N.N."/>
        </authorList>
    </citation>
    <scope>NUCLEOTIDE SEQUENCE [LARGE SCALE GENOMIC DNA]</scope>
    <source>
        <strain evidence="2 3">DSM 15269</strain>
    </source>
</reference>
<dbReference type="InterPro" id="IPR029044">
    <property type="entry name" value="Nucleotide-diphossugar_trans"/>
</dbReference>